<feature type="compositionally biased region" description="Polar residues" evidence="5">
    <location>
        <begin position="191"/>
        <end position="205"/>
    </location>
</feature>
<feature type="region of interest" description="Disordered" evidence="5">
    <location>
        <begin position="39"/>
        <end position="73"/>
    </location>
</feature>
<name>A0A6P5SJ79_PRUAV</name>
<evidence type="ECO:0000256" key="1">
    <source>
        <dbReference type="ARBA" id="ARBA00022723"/>
    </source>
</evidence>
<evidence type="ECO:0000256" key="3">
    <source>
        <dbReference type="ARBA" id="ARBA00022833"/>
    </source>
</evidence>
<dbReference type="RefSeq" id="XP_021813621.1">
    <property type="nucleotide sequence ID" value="XM_021957929.1"/>
</dbReference>
<dbReference type="AlphaFoldDB" id="A0A6P5SJ79"/>
<dbReference type="PROSITE" id="PS50103">
    <property type="entry name" value="ZF_C3H1"/>
    <property type="match status" value="1"/>
</dbReference>
<evidence type="ECO:0000313" key="7">
    <source>
        <dbReference type="Proteomes" id="UP000515124"/>
    </source>
</evidence>
<evidence type="ECO:0000259" key="6">
    <source>
        <dbReference type="PROSITE" id="PS50103"/>
    </source>
</evidence>
<dbReference type="Pfam" id="PF00642">
    <property type="entry name" value="zf-CCCH"/>
    <property type="match status" value="1"/>
</dbReference>
<evidence type="ECO:0000313" key="8">
    <source>
        <dbReference type="RefSeq" id="XP_021813621.1"/>
    </source>
</evidence>
<dbReference type="PANTHER" id="PTHR11224:SF44">
    <property type="entry name" value="ZINC FINGER CCCH DOMAIN-CONTAINING PROTEIN 16"/>
    <property type="match status" value="1"/>
</dbReference>
<dbReference type="KEGG" id="pavi:110756493"/>
<sequence length="336" mass="36335">MPVKREPCKYFQRGSCQFGDRCKFLHVIQQQQKSNIFGFGSQSGSDQQRKSNPYGFGVQNNSQSKGPADFGSKQSQFKVSSHLRSKTLAVLFTKKKKKTTLAVFYELLIKYNSVQVERERNLLNTKLIEFDKLCKPQGALLKPNHSSQNPLPSASQHAFLQAANNSAAPSLSSFSQLGTSLNTGFGPRPSAPSNNGFAQLNPFANSTQTSSGFGTNNFLSGSAGSRGSQFPATAHVNVFPSSTGFGNTGVMRHETNPFSTLVVSSQIPSATTGLSPILSDGPTSASNAVGQSTTEVQFLTNMQREKISGETSIWLKKIWSPGEIPEEEPPDALVEL</sequence>
<feature type="domain" description="C3H1-type" evidence="6">
    <location>
        <begin position="2"/>
        <end position="29"/>
    </location>
</feature>
<dbReference type="GeneID" id="110756493"/>
<dbReference type="InterPro" id="IPR000571">
    <property type="entry name" value="Znf_CCCH"/>
</dbReference>
<feature type="zinc finger region" description="C3H1-type" evidence="4">
    <location>
        <begin position="2"/>
        <end position="29"/>
    </location>
</feature>
<organism evidence="7 8">
    <name type="scientific">Prunus avium</name>
    <name type="common">Cherry</name>
    <name type="synonym">Cerasus avium</name>
    <dbReference type="NCBI Taxonomy" id="42229"/>
    <lineage>
        <taxon>Eukaryota</taxon>
        <taxon>Viridiplantae</taxon>
        <taxon>Streptophyta</taxon>
        <taxon>Embryophyta</taxon>
        <taxon>Tracheophyta</taxon>
        <taxon>Spermatophyta</taxon>
        <taxon>Magnoliopsida</taxon>
        <taxon>eudicotyledons</taxon>
        <taxon>Gunneridae</taxon>
        <taxon>Pentapetalae</taxon>
        <taxon>rosids</taxon>
        <taxon>fabids</taxon>
        <taxon>Rosales</taxon>
        <taxon>Rosaceae</taxon>
        <taxon>Amygdaloideae</taxon>
        <taxon>Amygdaleae</taxon>
        <taxon>Prunus</taxon>
    </lineage>
</organism>
<keyword evidence="3 4" id="KW-0862">Zinc</keyword>
<reference evidence="8" key="1">
    <citation type="submission" date="2025-08" db="UniProtKB">
        <authorList>
            <consortium name="RefSeq"/>
        </authorList>
    </citation>
    <scope>IDENTIFICATION</scope>
</reference>
<evidence type="ECO:0000256" key="4">
    <source>
        <dbReference type="PROSITE-ProRule" id="PRU00723"/>
    </source>
</evidence>
<keyword evidence="7" id="KW-1185">Reference proteome</keyword>
<proteinExistence type="predicted"/>
<dbReference type="SMART" id="SM00356">
    <property type="entry name" value="ZnF_C3H1"/>
    <property type="match status" value="1"/>
</dbReference>
<dbReference type="GO" id="GO:0005634">
    <property type="term" value="C:nucleus"/>
    <property type="evidence" value="ECO:0007669"/>
    <property type="project" value="TreeGrafter"/>
</dbReference>
<dbReference type="GO" id="GO:0008270">
    <property type="term" value="F:zinc ion binding"/>
    <property type="evidence" value="ECO:0007669"/>
    <property type="project" value="UniProtKB-KW"/>
</dbReference>
<dbReference type="Gene3D" id="4.10.1000.10">
    <property type="entry name" value="Zinc finger, CCCH-type"/>
    <property type="match status" value="1"/>
</dbReference>
<evidence type="ECO:0000256" key="5">
    <source>
        <dbReference type="SAM" id="MobiDB-lite"/>
    </source>
</evidence>
<keyword evidence="1 4" id="KW-0479">Metal-binding</keyword>
<dbReference type="GO" id="GO:0000209">
    <property type="term" value="P:protein polyubiquitination"/>
    <property type="evidence" value="ECO:0007669"/>
    <property type="project" value="InterPro"/>
</dbReference>
<protein>
    <submittedName>
        <fullName evidence="8">Zinc finger CCCH domain-containing protein 16</fullName>
    </submittedName>
</protein>
<dbReference type="PANTHER" id="PTHR11224">
    <property type="entry name" value="MAKORIN-RELATED"/>
    <property type="match status" value="1"/>
</dbReference>
<dbReference type="InterPro" id="IPR036855">
    <property type="entry name" value="Znf_CCCH_sf"/>
</dbReference>
<feature type="region of interest" description="Disordered" evidence="5">
    <location>
        <begin position="182"/>
        <end position="205"/>
    </location>
</feature>
<evidence type="ECO:0000256" key="2">
    <source>
        <dbReference type="ARBA" id="ARBA00022771"/>
    </source>
</evidence>
<dbReference type="GO" id="GO:0061630">
    <property type="term" value="F:ubiquitin protein ligase activity"/>
    <property type="evidence" value="ECO:0007669"/>
    <property type="project" value="InterPro"/>
</dbReference>
<gene>
    <name evidence="8" type="primary">LOC110756493</name>
</gene>
<dbReference type="SUPFAM" id="SSF90229">
    <property type="entry name" value="CCCH zinc finger"/>
    <property type="match status" value="1"/>
</dbReference>
<dbReference type="InterPro" id="IPR045072">
    <property type="entry name" value="MKRN-like"/>
</dbReference>
<dbReference type="Proteomes" id="UP000515124">
    <property type="component" value="Unplaced"/>
</dbReference>
<accession>A0A6P5SJ79</accession>
<keyword evidence="2 4" id="KW-0863">Zinc-finger</keyword>